<feature type="transmembrane region" description="Helical" evidence="9">
    <location>
        <begin position="97"/>
        <end position="115"/>
    </location>
</feature>
<feature type="transmembrane region" description="Helical" evidence="9">
    <location>
        <begin position="152"/>
        <end position="176"/>
    </location>
</feature>
<dbReference type="CDD" id="cd06582">
    <property type="entry name" value="TM_PBP1_LivH_like"/>
    <property type="match status" value="1"/>
</dbReference>
<comment type="caution">
    <text evidence="10">The sequence shown here is derived from an EMBL/GenBank/DDBJ whole genome shotgun (WGS) entry which is preliminary data.</text>
</comment>
<dbReference type="Proteomes" id="UP000446768">
    <property type="component" value="Unassembled WGS sequence"/>
</dbReference>
<dbReference type="AlphaFoldDB" id="A0A7X2IS54"/>
<evidence type="ECO:0000256" key="3">
    <source>
        <dbReference type="ARBA" id="ARBA00022475"/>
    </source>
</evidence>
<dbReference type="EMBL" id="WKJJ01000018">
    <property type="protein sequence ID" value="MRV75019.1"/>
    <property type="molecule type" value="Genomic_DNA"/>
</dbReference>
<evidence type="ECO:0000256" key="9">
    <source>
        <dbReference type="SAM" id="Phobius"/>
    </source>
</evidence>
<evidence type="ECO:0000256" key="7">
    <source>
        <dbReference type="ARBA" id="ARBA00023136"/>
    </source>
</evidence>
<feature type="transmembrane region" description="Helical" evidence="9">
    <location>
        <begin position="21"/>
        <end position="40"/>
    </location>
</feature>
<feature type="transmembrane region" description="Helical" evidence="9">
    <location>
        <begin position="239"/>
        <end position="265"/>
    </location>
</feature>
<reference evidence="10 11" key="1">
    <citation type="submission" date="2019-11" db="EMBL/GenBank/DDBJ databases">
        <title>Novel species isolated from a subtropical stream in China.</title>
        <authorList>
            <person name="Lu H."/>
        </authorList>
    </citation>
    <scope>NUCLEOTIDE SEQUENCE [LARGE SCALE GENOMIC DNA]</scope>
    <source>
        <strain evidence="10 11">FT92W</strain>
    </source>
</reference>
<proteinExistence type="inferred from homology"/>
<evidence type="ECO:0000313" key="10">
    <source>
        <dbReference type="EMBL" id="MRV75019.1"/>
    </source>
</evidence>
<dbReference type="PANTHER" id="PTHR11795:SF450">
    <property type="entry name" value="ABC TRANSPORTER PERMEASE PROTEIN"/>
    <property type="match status" value="1"/>
</dbReference>
<evidence type="ECO:0000313" key="11">
    <source>
        <dbReference type="Proteomes" id="UP000446768"/>
    </source>
</evidence>
<evidence type="ECO:0000256" key="1">
    <source>
        <dbReference type="ARBA" id="ARBA00004651"/>
    </source>
</evidence>
<keyword evidence="6 9" id="KW-1133">Transmembrane helix</keyword>
<keyword evidence="4 9" id="KW-0812">Transmembrane</keyword>
<evidence type="ECO:0000256" key="5">
    <source>
        <dbReference type="ARBA" id="ARBA00022970"/>
    </source>
</evidence>
<dbReference type="GO" id="GO:0006865">
    <property type="term" value="P:amino acid transport"/>
    <property type="evidence" value="ECO:0007669"/>
    <property type="project" value="UniProtKB-KW"/>
</dbReference>
<feature type="transmembrane region" description="Helical" evidence="9">
    <location>
        <begin position="285"/>
        <end position="308"/>
    </location>
</feature>
<evidence type="ECO:0000256" key="2">
    <source>
        <dbReference type="ARBA" id="ARBA00022448"/>
    </source>
</evidence>
<dbReference type="GO" id="GO:0022857">
    <property type="term" value="F:transmembrane transporter activity"/>
    <property type="evidence" value="ECO:0007669"/>
    <property type="project" value="InterPro"/>
</dbReference>
<keyword evidence="5" id="KW-0029">Amino-acid transport</keyword>
<gene>
    <name evidence="10" type="ORF">GJ700_25220</name>
</gene>
<protein>
    <submittedName>
        <fullName evidence="10">Branched-chain amino acid ABC transporter permease</fullName>
    </submittedName>
</protein>
<keyword evidence="2" id="KW-0813">Transport</keyword>
<organism evidence="10 11">
    <name type="scientific">Pseudoduganella rivuli</name>
    <dbReference type="NCBI Taxonomy" id="2666085"/>
    <lineage>
        <taxon>Bacteria</taxon>
        <taxon>Pseudomonadati</taxon>
        <taxon>Pseudomonadota</taxon>
        <taxon>Betaproteobacteria</taxon>
        <taxon>Burkholderiales</taxon>
        <taxon>Oxalobacteraceae</taxon>
        <taxon>Telluria group</taxon>
        <taxon>Pseudoduganella</taxon>
    </lineage>
</organism>
<accession>A0A7X2IS54</accession>
<name>A0A7X2IS54_9BURK</name>
<dbReference type="PANTHER" id="PTHR11795">
    <property type="entry name" value="BRANCHED-CHAIN AMINO ACID TRANSPORT SYSTEM PERMEASE PROTEIN LIVH"/>
    <property type="match status" value="1"/>
</dbReference>
<keyword evidence="7 9" id="KW-0472">Membrane</keyword>
<feature type="transmembrane region" description="Helical" evidence="9">
    <location>
        <begin position="320"/>
        <end position="338"/>
    </location>
</feature>
<keyword evidence="3" id="KW-1003">Cell membrane</keyword>
<evidence type="ECO:0000256" key="6">
    <source>
        <dbReference type="ARBA" id="ARBA00022989"/>
    </source>
</evidence>
<feature type="transmembrane region" description="Helical" evidence="9">
    <location>
        <begin position="196"/>
        <end position="218"/>
    </location>
</feature>
<dbReference type="InterPro" id="IPR001851">
    <property type="entry name" value="ABC_transp_permease"/>
</dbReference>
<sequence length="348" mass="36533">MNLDASIAAILLLDGATNGMVYALIAIALVLVFAVTRILFLPQGEFVAYGALTLAMLQQGQVPGPVWLLLALAVCASATRGWDMLRTGQARALPAMLLRNLVLPALVAALLIWAAPRQFALPLQVALTLLLVTALGPLLYQVVYESLAASSVLVLLIVSVGVHFTLTGLGLLFFGAEGFRTPAFWDARWTLSGVTLGAQTVAVLLAALVLMAALGLLLQRTLYGKALRATAVNRLGARLMGVSPGLAGQLTFAMAAFIGALSGMLIGPMTTMFYDSGFLIGLKGFVAATIGGLASFPLAAGGALVVGWIESFSSFWASDFKEVMVFMALLPILLWRSVASPAHDEEEA</sequence>
<feature type="transmembrane region" description="Helical" evidence="9">
    <location>
        <begin position="121"/>
        <end position="140"/>
    </location>
</feature>
<feature type="transmembrane region" description="Helical" evidence="9">
    <location>
        <begin position="66"/>
        <end position="85"/>
    </location>
</feature>
<evidence type="ECO:0000256" key="4">
    <source>
        <dbReference type="ARBA" id="ARBA00022692"/>
    </source>
</evidence>
<dbReference type="GO" id="GO:0005886">
    <property type="term" value="C:plasma membrane"/>
    <property type="evidence" value="ECO:0007669"/>
    <property type="project" value="UniProtKB-SubCell"/>
</dbReference>
<dbReference type="RefSeq" id="WP_154379183.1">
    <property type="nucleotide sequence ID" value="NZ_WKJJ01000018.1"/>
</dbReference>
<dbReference type="Pfam" id="PF02653">
    <property type="entry name" value="BPD_transp_2"/>
    <property type="match status" value="1"/>
</dbReference>
<dbReference type="InterPro" id="IPR052157">
    <property type="entry name" value="BCAA_transport_permease"/>
</dbReference>
<comment type="subcellular location">
    <subcellularLocation>
        <location evidence="1">Cell membrane</location>
        <topology evidence="1">Multi-pass membrane protein</topology>
    </subcellularLocation>
</comment>
<keyword evidence="11" id="KW-1185">Reference proteome</keyword>
<evidence type="ECO:0000256" key="8">
    <source>
        <dbReference type="ARBA" id="ARBA00037998"/>
    </source>
</evidence>
<comment type="similarity">
    <text evidence="8">Belongs to the binding-protein-dependent transport system permease family. LivHM subfamily.</text>
</comment>